<feature type="compositionally biased region" description="Polar residues" evidence="2">
    <location>
        <begin position="1302"/>
        <end position="1312"/>
    </location>
</feature>
<feature type="coiled-coil region" evidence="1">
    <location>
        <begin position="1007"/>
        <end position="1036"/>
    </location>
</feature>
<feature type="compositionally biased region" description="Basic and acidic residues" evidence="2">
    <location>
        <begin position="1416"/>
        <end position="1427"/>
    </location>
</feature>
<dbReference type="SUPFAM" id="SSF116907">
    <property type="entry name" value="Hook domain"/>
    <property type="match status" value="1"/>
</dbReference>
<feature type="coiled-coil region" evidence="1">
    <location>
        <begin position="589"/>
        <end position="840"/>
    </location>
</feature>
<proteinExistence type="predicted"/>
<keyword evidence="3" id="KW-1185">Reference proteome</keyword>
<dbReference type="GO" id="GO:0005737">
    <property type="term" value="C:cytoplasm"/>
    <property type="evidence" value="ECO:0007669"/>
    <property type="project" value="TreeGrafter"/>
</dbReference>
<feature type="region of interest" description="Disordered" evidence="2">
    <location>
        <begin position="1364"/>
        <end position="1427"/>
    </location>
</feature>
<dbReference type="GO" id="GO:0030705">
    <property type="term" value="P:cytoskeleton-dependent intracellular transport"/>
    <property type="evidence" value="ECO:0007669"/>
    <property type="project" value="TreeGrafter"/>
</dbReference>
<dbReference type="WBParaSite" id="scf7180000423145.g10306">
    <property type="protein sequence ID" value="scf7180000423145.g10306"/>
    <property type="gene ID" value="scf7180000423145.g10306"/>
</dbReference>
<accession>A0A915P7V9</accession>
<feature type="compositionally biased region" description="Polar residues" evidence="2">
    <location>
        <begin position="1367"/>
        <end position="1378"/>
    </location>
</feature>
<dbReference type="PANTHER" id="PTHR18947:SF28">
    <property type="entry name" value="GIRDIN, ISOFORM A"/>
    <property type="match status" value="1"/>
</dbReference>
<dbReference type="GO" id="GO:0051959">
    <property type="term" value="F:dynein light intermediate chain binding"/>
    <property type="evidence" value="ECO:0007669"/>
    <property type="project" value="TreeGrafter"/>
</dbReference>
<feature type="region of interest" description="Disordered" evidence="2">
    <location>
        <begin position="1183"/>
        <end position="1204"/>
    </location>
</feature>
<dbReference type="GO" id="GO:0005813">
    <property type="term" value="C:centrosome"/>
    <property type="evidence" value="ECO:0007669"/>
    <property type="project" value="TreeGrafter"/>
</dbReference>
<sequence length="1427" mass="163484">MDEQRFWSSALGEWICDCVCGTSLLYSKHSNPNLHGPIISESTWRSPANTDLQLRYSELCDSIALNLLFCFLSSANDQQQQQSAAFLLFPSFTLTNTFKNSLPPIEDHQLHNCDRQNNFTVERSESLSSGFSSENNNNNHVICAGNCQSIVKRLRQFHQLLRALCLFYQSNSLLIITLPKIHCIARSPSSEISGHEMQKLLALLLGAAIQSPQRERFIERIKHMRPEIQSELVEEIQRVTSNSTNTNSPVVNLDSLLAELEQQPSSASTDEETADKTTEEGIESNNQRVVNLLERVIRERDEFTNELFEMAADMEQEGSSGSSSSGMATASSSCNGDISVLNNNKCVSNNGARSPSPNALDRHLSVELAAAKGELRKLRNENDEKDEILQEMQDELQQQRIEIGRLQAERLELVKDARAAKDYRDEMDCMQHKLNRLERLEAENEKLRSRLNELDFYKNRVNHLKEDNKIMHETNHVMEEQLEQYQKKISAHLEVETKLIEAQGNVKSLQLDMTKTRERIEELLLENGRLERELRVNRQKCSELERQICSLTEFDSPRIGLDNCNGSNTSLFNESSLLAQLEAHNQSQILELQLDNKKLKAQLENRERNSKSANPAELFEIRKELAEKEKILTEKDENIKNLFIKLETANKKVEENTERFQKEQQNVEKLKHQLVEFKRTNIPLKTHQTLMERLEGVEQKNQELERHLTVEKEQYELIKEEKDEVENQLQKMCVQQRDIRAELDSIKEKHQTEISQWEKQKKSFEAEKSALKIRLELLETKEQALIVAEQNAENLTRKLVDLQKDLAQSEAKREFSFEELEKEKQQLNAEIRKGQRFREELATERGRLRDLLERLRSGKFYVTEMLEGNICLMAISSSDNCCLEPNCLNDDIQLIAVIDDLLMKALSSARHEADSLRIQQQKQIRELDDLKRDIQNLRRTGHELNASDDKLLVENRNIKEQVILLQERLQKAHSDECTRAAELLAAKREIEELQQKSFITSRQTAELASLQIAIKNKDKQEEQHKQELAVARLQAETAIKANTESLKRLESLELIHRRDQNSIANRSDTCLDELRRLRISECAQKSTICNLNVIIQQLNNALTEKDLELANLRRQVEMLRQYTGDENRTLIRQIELLLVQNQQLHNRSDAFYNEQKELQEKLQHLRRHKEKLEEKIMEQYKAMDSRKVGKDGNSASDKSEESSIYSTENELLNVGGHRTPTVGSPPPPPPCPGPTTLSEHSNGFSNGTYCFTNIGVPPVPPHKHSTNSQSPLRCPKPPPLILHNRQQSSDSNNSFIPKETSIKTPTQNSSMVQRFFQRSSLLRRSTPVQQRRSILTPRPSLAITEEGNDASFLRPSSVAIHLPSNYVPASTPNPSLSTRDLPEGKTDMFSASSPANPSSNSSSTSSTPSALPRLLQCRERASTYENV</sequence>
<feature type="compositionally biased region" description="Polar residues" evidence="2">
    <location>
        <begin position="1284"/>
        <end position="1295"/>
    </location>
</feature>
<dbReference type="GO" id="GO:0008017">
    <property type="term" value="F:microtubule binding"/>
    <property type="evidence" value="ECO:0007669"/>
    <property type="project" value="TreeGrafter"/>
</dbReference>
<reference evidence="4" key="1">
    <citation type="submission" date="2022-11" db="UniProtKB">
        <authorList>
            <consortium name="WormBaseParasite"/>
        </authorList>
    </citation>
    <scope>IDENTIFICATION</scope>
</reference>
<feature type="coiled-coil region" evidence="1">
    <location>
        <begin position="1095"/>
        <end position="1182"/>
    </location>
</feature>
<feature type="region of interest" description="Disordered" evidence="2">
    <location>
        <begin position="1260"/>
        <end position="1339"/>
    </location>
</feature>
<dbReference type="InterPro" id="IPR036872">
    <property type="entry name" value="CH_dom_sf"/>
</dbReference>
<feature type="region of interest" description="Disordered" evidence="2">
    <location>
        <begin position="261"/>
        <end position="286"/>
    </location>
</feature>
<evidence type="ECO:0000313" key="3">
    <source>
        <dbReference type="Proteomes" id="UP000887560"/>
    </source>
</evidence>
<feature type="coiled-coil region" evidence="1">
    <location>
        <begin position="913"/>
        <end position="975"/>
    </location>
</feature>
<dbReference type="Gene3D" id="1.10.418.10">
    <property type="entry name" value="Calponin-like domain"/>
    <property type="match status" value="1"/>
</dbReference>
<evidence type="ECO:0000256" key="1">
    <source>
        <dbReference type="SAM" id="Coils"/>
    </source>
</evidence>
<feature type="compositionally biased region" description="Low complexity" evidence="2">
    <location>
        <begin position="1390"/>
        <end position="1410"/>
    </location>
</feature>
<feature type="compositionally biased region" description="Low complexity" evidence="2">
    <location>
        <begin position="1313"/>
        <end position="1325"/>
    </location>
</feature>
<keyword evidence="1" id="KW-0175">Coiled coil</keyword>
<feature type="coiled-coil region" evidence="1">
    <location>
        <begin position="361"/>
        <end position="547"/>
    </location>
</feature>
<evidence type="ECO:0000313" key="4">
    <source>
        <dbReference type="WBParaSite" id="scf7180000423145.g10306"/>
    </source>
</evidence>
<evidence type="ECO:0000256" key="2">
    <source>
        <dbReference type="SAM" id="MobiDB-lite"/>
    </source>
</evidence>
<protein>
    <submittedName>
        <fullName evidence="4">HOOK N-terminal domain-containing protein</fullName>
    </submittedName>
</protein>
<dbReference type="PANTHER" id="PTHR18947">
    <property type="entry name" value="HOOK PROTEINS"/>
    <property type="match status" value="1"/>
</dbReference>
<organism evidence="3 4">
    <name type="scientific">Meloidogyne floridensis</name>
    <dbReference type="NCBI Taxonomy" id="298350"/>
    <lineage>
        <taxon>Eukaryota</taxon>
        <taxon>Metazoa</taxon>
        <taxon>Ecdysozoa</taxon>
        <taxon>Nematoda</taxon>
        <taxon>Chromadorea</taxon>
        <taxon>Rhabditida</taxon>
        <taxon>Tylenchina</taxon>
        <taxon>Tylenchomorpha</taxon>
        <taxon>Tylenchoidea</taxon>
        <taxon>Meloidogynidae</taxon>
        <taxon>Meloidogyninae</taxon>
        <taxon>Meloidogyne</taxon>
    </lineage>
</organism>
<dbReference type="GO" id="GO:0031122">
    <property type="term" value="P:cytoplasmic microtubule organization"/>
    <property type="evidence" value="ECO:0007669"/>
    <property type="project" value="TreeGrafter"/>
</dbReference>
<dbReference type="Proteomes" id="UP000887560">
    <property type="component" value="Unplaced"/>
</dbReference>
<name>A0A915P7V9_9BILA</name>